<keyword evidence="5" id="KW-0862">Zinc</keyword>
<dbReference type="InterPro" id="IPR058719">
    <property type="entry name" value="WHD_LYAR"/>
</dbReference>
<feature type="region of interest" description="Disordered" evidence="8">
    <location>
        <begin position="58"/>
        <end position="82"/>
    </location>
</feature>
<feature type="compositionally biased region" description="Basic and acidic residues" evidence="8">
    <location>
        <begin position="155"/>
        <end position="169"/>
    </location>
</feature>
<protein>
    <recommendedName>
        <fullName evidence="13">U1-type domain-containing protein</fullName>
    </recommendedName>
</protein>
<evidence type="ECO:0000256" key="6">
    <source>
        <dbReference type="ARBA" id="ARBA00023242"/>
    </source>
</evidence>
<dbReference type="OrthoDB" id="21474at2759"/>
<dbReference type="SUPFAM" id="SSF57667">
    <property type="entry name" value="beta-beta-alpha zinc fingers"/>
    <property type="match status" value="2"/>
</dbReference>
<dbReference type="PROSITE" id="PS51804">
    <property type="entry name" value="ZF_C2HC_LYAR"/>
    <property type="match status" value="1"/>
</dbReference>
<feature type="compositionally biased region" description="Polar residues" evidence="8">
    <location>
        <begin position="64"/>
        <end position="74"/>
    </location>
</feature>
<evidence type="ECO:0000259" key="9">
    <source>
        <dbReference type="Pfam" id="PF08790"/>
    </source>
</evidence>
<comment type="caution">
    <text evidence="11">The sequence shown here is derived from an EMBL/GenBank/DDBJ whole genome shotgun (WGS) entry which is preliminary data.</text>
</comment>
<evidence type="ECO:0000256" key="2">
    <source>
        <dbReference type="ARBA" id="ARBA00022723"/>
    </source>
</evidence>
<dbReference type="Gene3D" id="3.30.1490.490">
    <property type="match status" value="1"/>
</dbReference>
<evidence type="ECO:0000256" key="7">
    <source>
        <dbReference type="PROSITE-ProRule" id="PRU01145"/>
    </source>
</evidence>
<evidence type="ECO:0000259" key="10">
    <source>
        <dbReference type="Pfam" id="PF25879"/>
    </source>
</evidence>
<keyword evidence="12" id="KW-1185">Reference proteome</keyword>
<dbReference type="EMBL" id="JAHUZN010000005">
    <property type="protein sequence ID" value="KAG8495522.1"/>
    <property type="molecule type" value="Genomic_DNA"/>
</dbReference>
<proteinExistence type="predicted"/>
<accession>A0A8J5ZCS9</accession>
<evidence type="ECO:0000313" key="11">
    <source>
        <dbReference type="EMBL" id="KAG8495522.1"/>
    </source>
</evidence>
<keyword evidence="3" id="KW-0677">Repeat</keyword>
<feature type="region of interest" description="Disordered" evidence="8">
    <location>
        <begin position="145"/>
        <end position="187"/>
    </location>
</feature>
<evidence type="ECO:0008006" key="13">
    <source>
        <dbReference type="Google" id="ProtNLM"/>
    </source>
</evidence>
<dbReference type="Pfam" id="PF08790">
    <property type="entry name" value="zf-LYAR"/>
    <property type="match status" value="1"/>
</dbReference>
<keyword evidence="6" id="KW-0539">Nucleus</keyword>
<dbReference type="Proteomes" id="UP000701853">
    <property type="component" value="Chromosome 5"/>
</dbReference>
<dbReference type="Pfam" id="PF25879">
    <property type="entry name" value="WHD_LYAR"/>
    <property type="match status" value="1"/>
</dbReference>
<dbReference type="GO" id="GO:0008270">
    <property type="term" value="F:zinc ion binding"/>
    <property type="evidence" value="ECO:0007669"/>
    <property type="project" value="UniProtKB-KW"/>
</dbReference>
<evidence type="ECO:0000256" key="4">
    <source>
        <dbReference type="ARBA" id="ARBA00022771"/>
    </source>
</evidence>
<reference evidence="11 12" key="1">
    <citation type="journal article" date="2021" name="bioRxiv">
        <title>The Gossypium anomalum genome as a resource for cotton improvement and evolutionary analysis of hybrid incompatibility.</title>
        <authorList>
            <person name="Grover C.E."/>
            <person name="Yuan D."/>
            <person name="Arick M.A."/>
            <person name="Miller E.R."/>
            <person name="Hu G."/>
            <person name="Peterson D.G."/>
            <person name="Wendel J.F."/>
            <person name="Udall J.A."/>
        </authorList>
    </citation>
    <scope>NUCLEOTIDE SEQUENCE [LARGE SCALE GENOMIC DNA]</scope>
    <source>
        <strain evidence="11">JFW-Udall</strain>
        <tissue evidence="11">Leaf</tissue>
    </source>
</reference>
<feature type="compositionally biased region" description="Polar residues" evidence="8">
    <location>
        <begin position="171"/>
        <end position="182"/>
    </location>
</feature>
<evidence type="ECO:0000256" key="5">
    <source>
        <dbReference type="ARBA" id="ARBA00022833"/>
    </source>
</evidence>
<evidence type="ECO:0000313" key="12">
    <source>
        <dbReference type="Proteomes" id="UP000701853"/>
    </source>
</evidence>
<organism evidence="11 12">
    <name type="scientific">Gossypium anomalum</name>
    <dbReference type="NCBI Taxonomy" id="47600"/>
    <lineage>
        <taxon>Eukaryota</taxon>
        <taxon>Viridiplantae</taxon>
        <taxon>Streptophyta</taxon>
        <taxon>Embryophyta</taxon>
        <taxon>Tracheophyta</taxon>
        <taxon>Spermatophyta</taxon>
        <taxon>Magnoliopsida</taxon>
        <taxon>eudicotyledons</taxon>
        <taxon>Gunneridae</taxon>
        <taxon>Pentapetalae</taxon>
        <taxon>rosids</taxon>
        <taxon>malvids</taxon>
        <taxon>Malvales</taxon>
        <taxon>Malvaceae</taxon>
        <taxon>Malvoideae</taxon>
        <taxon>Gossypium</taxon>
    </lineage>
</organism>
<dbReference type="InterPro" id="IPR036236">
    <property type="entry name" value="Znf_C2H2_sf"/>
</dbReference>
<dbReference type="InterPro" id="IPR014898">
    <property type="entry name" value="Znf_C2H2_LYAR"/>
</dbReference>
<keyword evidence="4 7" id="KW-0863">Zinc-finger</keyword>
<dbReference type="GO" id="GO:0003677">
    <property type="term" value="F:DNA binding"/>
    <property type="evidence" value="ECO:0007669"/>
    <property type="project" value="InterPro"/>
</dbReference>
<dbReference type="InterPro" id="IPR039999">
    <property type="entry name" value="LYAR"/>
</dbReference>
<dbReference type="GO" id="GO:0000122">
    <property type="term" value="P:negative regulation of transcription by RNA polymerase II"/>
    <property type="evidence" value="ECO:0007669"/>
    <property type="project" value="TreeGrafter"/>
</dbReference>
<dbReference type="FunFam" id="3.30.1490.490:FF:000001">
    <property type="entry name" value="cell growth-regulating nucleolar protein-like"/>
    <property type="match status" value="1"/>
</dbReference>
<evidence type="ECO:0000256" key="1">
    <source>
        <dbReference type="ARBA" id="ARBA00004123"/>
    </source>
</evidence>
<evidence type="ECO:0000256" key="8">
    <source>
        <dbReference type="SAM" id="MobiDB-lite"/>
    </source>
</evidence>
<dbReference type="PANTHER" id="PTHR13100:SF10">
    <property type="entry name" value="CELL GROWTH-REGULATING NUCLEOLAR PROTEIN"/>
    <property type="match status" value="1"/>
</dbReference>
<evidence type="ECO:0000256" key="3">
    <source>
        <dbReference type="ARBA" id="ARBA00022737"/>
    </source>
</evidence>
<feature type="domain" description="Cell growth-regulating nucleolar protein-like winged helix" evidence="10">
    <location>
        <begin position="228"/>
        <end position="275"/>
    </location>
</feature>
<feature type="domain" description="Zinc finger C2H2 LYAR-type" evidence="9">
    <location>
        <begin position="30"/>
        <end position="57"/>
    </location>
</feature>
<name>A0A8J5ZCS9_9ROSI</name>
<sequence length="300" mass="33395">MVWFQCEDCGENLKKPKLPNRFRICSASKLSCIDCRVIFEQQTVQGRTQCITEAEKYGPKGQLKTPNGSNAKPNKQTKEKPDIDKVISTSSLVFLCNTKAISQQTLLLHAEGKKHRAKAWAFHAKQQPEQMEASALDTKGLTENKANSESLENIPKGEAKPQDLPKDGHVQINSEASNGDISSNKKRKLDVPVRGITEIQSVDDSSGKACNVVREDKAACITDKEDNKRKIKWKKLIKAALKSMRKLQKLVLKALQESGVGDDDKSQLSEMLEHKWLKIGFNGSSFVVDILEDGYVTISN</sequence>
<dbReference type="PANTHER" id="PTHR13100">
    <property type="entry name" value="CELL GROWTH-REGULATING NUCLEOLAR PROTEIN LYAR"/>
    <property type="match status" value="1"/>
</dbReference>
<dbReference type="AlphaFoldDB" id="A0A8J5ZCS9"/>
<dbReference type="GO" id="GO:0005730">
    <property type="term" value="C:nucleolus"/>
    <property type="evidence" value="ECO:0007669"/>
    <property type="project" value="TreeGrafter"/>
</dbReference>
<keyword evidence="2" id="KW-0479">Metal-binding</keyword>
<comment type="subcellular location">
    <subcellularLocation>
        <location evidence="1">Nucleus</location>
    </subcellularLocation>
</comment>
<dbReference type="GO" id="GO:0006364">
    <property type="term" value="P:rRNA processing"/>
    <property type="evidence" value="ECO:0007669"/>
    <property type="project" value="TreeGrafter"/>
</dbReference>
<gene>
    <name evidence="11" type="ORF">CXB51_013294</name>
</gene>